<organism evidence="3 4">
    <name type="scientific">Platanthera zijinensis</name>
    <dbReference type="NCBI Taxonomy" id="2320716"/>
    <lineage>
        <taxon>Eukaryota</taxon>
        <taxon>Viridiplantae</taxon>
        <taxon>Streptophyta</taxon>
        <taxon>Embryophyta</taxon>
        <taxon>Tracheophyta</taxon>
        <taxon>Spermatophyta</taxon>
        <taxon>Magnoliopsida</taxon>
        <taxon>Liliopsida</taxon>
        <taxon>Asparagales</taxon>
        <taxon>Orchidaceae</taxon>
        <taxon>Orchidoideae</taxon>
        <taxon>Orchideae</taxon>
        <taxon>Orchidinae</taxon>
        <taxon>Platanthera</taxon>
    </lineage>
</organism>
<comment type="caution">
    <text evidence="3">The sequence shown here is derived from an EMBL/GenBank/DDBJ whole genome shotgun (WGS) entry which is preliminary data.</text>
</comment>
<feature type="region of interest" description="Disordered" evidence="1">
    <location>
        <begin position="77"/>
        <end position="122"/>
    </location>
</feature>
<name>A0AAP0GBF9_9ASPA</name>
<feature type="chain" id="PRO_5043034835" evidence="2">
    <location>
        <begin position="25"/>
        <end position="240"/>
    </location>
</feature>
<gene>
    <name evidence="3" type="ORF">KSP39_PZI005894</name>
</gene>
<proteinExistence type="predicted"/>
<accession>A0AAP0GBF9</accession>
<keyword evidence="4" id="KW-1185">Reference proteome</keyword>
<keyword evidence="2" id="KW-0732">Signal</keyword>
<feature type="signal peptide" evidence="2">
    <location>
        <begin position="1"/>
        <end position="24"/>
    </location>
</feature>
<protein>
    <submittedName>
        <fullName evidence="3">Uncharacterized protein</fullName>
    </submittedName>
</protein>
<sequence>MSPSHLSILLYAIVGLLPLHPLFPGETTSTSDHKVKPAATDGYCRMGGFPEFTQIDFIPTGGTGVRAFNGRRQITPANDPIVLMPPPSSRPAASSFLSTKPPWISTRRQKDNPRPPPLSQIQGGLQVGENVQANWIQRRAAAVGSPTTAGSGLQSYLRSIGGSYNSDSSQESYNSGSKALQLRSSGRSYRWKHRECIFRSSSAWAVKTLQIGFACAATSNTERKLSELAVEDQNVNNYLS</sequence>
<reference evidence="3 4" key="1">
    <citation type="journal article" date="2022" name="Nat. Plants">
        <title>Genomes of leafy and leafless Platanthera orchids illuminate the evolution of mycoheterotrophy.</title>
        <authorList>
            <person name="Li M.H."/>
            <person name="Liu K.W."/>
            <person name="Li Z."/>
            <person name="Lu H.C."/>
            <person name="Ye Q.L."/>
            <person name="Zhang D."/>
            <person name="Wang J.Y."/>
            <person name="Li Y.F."/>
            <person name="Zhong Z.M."/>
            <person name="Liu X."/>
            <person name="Yu X."/>
            <person name="Liu D.K."/>
            <person name="Tu X.D."/>
            <person name="Liu B."/>
            <person name="Hao Y."/>
            <person name="Liao X.Y."/>
            <person name="Jiang Y.T."/>
            <person name="Sun W.H."/>
            <person name="Chen J."/>
            <person name="Chen Y.Q."/>
            <person name="Ai Y."/>
            <person name="Zhai J.W."/>
            <person name="Wu S.S."/>
            <person name="Zhou Z."/>
            <person name="Hsiao Y.Y."/>
            <person name="Wu W.L."/>
            <person name="Chen Y.Y."/>
            <person name="Lin Y.F."/>
            <person name="Hsu J.L."/>
            <person name="Li C.Y."/>
            <person name="Wang Z.W."/>
            <person name="Zhao X."/>
            <person name="Zhong W.Y."/>
            <person name="Ma X.K."/>
            <person name="Ma L."/>
            <person name="Huang J."/>
            <person name="Chen G.Z."/>
            <person name="Huang M.Z."/>
            <person name="Huang L."/>
            <person name="Peng D.H."/>
            <person name="Luo Y.B."/>
            <person name="Zou S.Q."/>
            <person name="Chen S.P."/>
            <person name="Lan S."/>
            <person name="Tsai W.C."/>
            <person name="Van de Peer Y."/>
            <person name="Liu Z.J."/>
        </authorList>
    </citation>
    <scope>NUCLEOTIDE SEQUENCE [LARGE SCALE GENOMIC DNA]</scope>
    <source>
        <strain evidence="3">Lor287</strain>
    </source>
</reference>
<evidence type="ECO:0000256" key="1">
    <source>
        <dbReference type="SAM" id="MobiDB-lite"/>
    </source>
</evidence>
<evidence type="ECO:0000256" key="2">
    <source>
        <dbReference type="SAM" id="SignalP"/>
    </source>
</evidence>
<evidence type="ECO:0000313" key="4">
    <source>
        <dbReference type="Proteomes" id="UP001418222"/>
    </source>
</evidence>
<evidence type="ECO:0000313" key="3">
    <source>
        <dbReference type="EMBL" id="KAK8949293.1"/>
    </source>
</evidence>
<dbReference type="AlphaFoldDB" id="A0AAP0GBF9"/>
<dbReference type="Proteomes" id="UP001418222">
    <property type="component" value="Unassembled WGS sequence"/>
</dbReference>
<dbReference type="EMBL" id="JBBWWQ010000004">
    <property type="protein sequence ID" value="KAK8949293.1"/>
    <property type="molecule type" value="Genomic_DNA"/>
</dbReference>